<gene>
    <name evidence="1" type="ORF">ACFFI0_26150</name>
</gene>
<protein>
    <submittedName>
        <fullName evidence="1">Uncharacterized protein</fullName>
    </submittedName>
</protein>
<dbReference type="EMBL" id="JBHLWO010000007">
    <property type="protein sequence ID" value="MFC0321823.1"/>
    <property type="molecule type" value="Genomic_DNA"/>
</dbReference>
<dbReference type="Proteomes" id="UP001589774">
    <property type="component" value="Unassembled WGS sequence"/>
</dbReference>
<organism evidence="1 2">
    <name type="scientific">Olivibacter oleidegradans</name>
    <dbReference type="NCBI Taxonomy" id="760123"/>
    <lineage>
        <taxon>Bacteria</taxon>
        <taxon>Pseudomonadati</taxon>
        <taxon>Bacteroidota</taxon>
        <taxon>Sphingobacteriia</taxon>
        <taxon>Sphingobacteriales</taxon>
        <taxon>Sphingobacteriaceae</taxon>
        <taxon>Olivibacter</taxon>
    </lineage>
</organism>
<reference evidence="1 2" key="1">
    <citation type="submission" date="2024-09" db="EMBL/GenBank/DDBJ databases">
        <authorList>
            <person name="Sun Q."/>
            <person name="Mori K."/>
        </authorList>
    </citation>
    <scope>NUCLEOTIDE SEQUENCE [LARGE SCALE GENOMIC DNA]</scope>
    <source>
        <strain evidence="1 2">CCM 7765</strain>
    </source>
</reference>
<accession>A0ABV6HV51</accession>
<proteinExistence type="predicted"/>
<sequence length="113" mass="13052">MLQHLRSAFLRYTIGFFLISLFTLKMAGTVTAIVKDKHLSNFKICNDSEKSEKEEKKDPEKQQKKNVEFFAKNDECDSRILKKRDGNAEGAHRFAYCIPHFGTVPSPPPDRIY</sequence>
<comment type="caution">
    <text evidence="1">The sequence shown here is derived from an EMBL/GenBank/DDBJ whole genome shotgun (WGS) entry which is preliminary data.</text>
</comment>
<name>A0ABV6HV51_9SPHI</name>
<evidence type="ECO:0000313" key="2">
    <source>
        <dbReference type="Proteomes" id="UP001589774"/>
    </source>
</evidence>
<evidence type="ECO:0000313" key="1">
    <source>
        <dbReference type="EMBL" id="MFC0321823.1"/>
    </source>
</evidence>
<keyword evidence="2" id="KW-1185">Reference proteome</keyword>